<dbReference type="Gramene" id="EFJ18818">
    <property type="protein sequence ID" value="EFJ18818"/>
    <property type="gene ID" value="SELMODRAFT_419612"/>
</dbReference>
<dbReference type="AlphaFoldDB" id="D8S9H6"/>
<proteinExistence type="predicted"/>
<dbReference type="Proteomes" id="UP000001514">
    <property type="component" value="Unassembled WGS sequence"/>
</dbReference>
<name>D8S9H6_SELML</name>
<dbReference type="EMBL" id="GL377608">
    <property type="protein sequence ID" value="EFJ18818.1"/>
    <property type="molecule type" value="Genomic_DNA"/>
</dbReference>
<protein>
    <submittedName>
        <fullName evidence="1">Uncharacterized protein</fullName>
    </submittedName>
</protein>
<keyword evidence="2" id="KW-1185">Reference proteome</keyword>
<dbReference type="HOGENOM" id="CLU_718455_0_0_1"/>
<sequence>MAIHGSSRALPLGFLSTICPRCVALAADEELQRSSGMQLSASPALLAAASVVWQWAQDSPPVTLEKQESLQDFHKDICALLQQAALTLSQKPPESMLLSVTLGERMIAPQQQRTGEFPRGKLLRARRLSVNAVKVKDGNLVGSPARQVLSPVPETKESGRGEGFVRIRDGGSGKRQNTAKQIEEIALGLEASKVPFLWVIRSNSVLRMDEEGREARFKLTKLRFILVKPLSGFEVSTIVSFYGKDDAQKPVEELELKYINPQHVDYQKPFKVGQLSKDTLVTKAIVRSNLRYYKFRLWGNIEYPCQWWFPMGHYDQDKPNPKSRELTIRYFDVKNEGKLTLAPQCKLKVFERTSTRHSECEEFDLHNLPQKKQPSIRQKKLPSRWDFVKKLLYFALKVFRRN</sequence>
<dbReference type="GO" id="GO:0016757">
    <property type="term" value="F:glycosyltransferase activity"/>
    <property type="evidence" value="ECO:0000318"/>
    <property type="project" value="GO_Central"/>
</dbReference>
<evidence type="ECO:0000313" key="2">
    <source>
        <dbReference type="Proteomes" id="UP000001514"/>
    </source>
</evidence>
<dbReference type="Gene3D" id="3.40.50.2000">
    <property type="entry name" value="Glycogen Phosphorylase B"/>
    <property type="match status" value="1"/>
</dbReference>
<organism evidence="2">
    <name type="scientific">Selaginella moellendorffii</name>
    <name type="common">Spikemoss</name>
    <dbReference type="NCBI Taxonomy" id="88036"/>
    <lineage>
        <taxon>Eukaryota</taxon>
        <taxon>Viridiplantae</taxon>
        <taxon>Streptophyta</taxon>
        <taxon>Embryophyta</taxon>
        <taxon>Tracheophyta</taxon>
        <taxon>Lycopodiopsida</taxon>
        <taxon>Selaginellales</taxon>
        <taxon>Selaginellaceae</taxon>
        <taxon>Selaginella</taxon>
    </lineage>
</organism>
<gene>
    <name evidence="1" type="ORF">SELMODRAFT_419612</name>
</gene>
<dbReference type="KEGG" id="smo:SELMODRAFT_419612"/>
<evidence type="ECO:0000313" key="1">
    <source>
        <dbReference type="EMBL" id="EFJ18818.1"/>
    </source>
</evidence>
<dbReference type="InParanoid" id="D8S9H6"/>
<reference evidence="1 2" key="1">
    <citation type="journal article" date="2011" name="Science">
        <title>The Selaginella genome identifies genetic changes associated with the evolution of vascular plants.</title>
        <authorList>
            <person name="Banks J.A."/>
            <person name="Nishiyama T."/>
            <person name="Hasebe M."/>
            <person name="Bowman J.L."/>
            <person name="Gribskov M."/>
            <person name="dePamphilis C."/>
            <person name="Albert V.A."/>
            <person name="Aono N."/>
            <person name="Aoyama T."/>
            <person name="Ambrose B.A."/>
            <person name="Ashton N.W."/>
            <person name="Axtell M.J."/>
            <person name="Barker E."/>
            <person name="Barker M.S."/>
            <person name="Bennetzen J.L."/>
            <person name="Bonawitz N.D."/>
            <person name="Chapple C."/>
            <person name="Cheng C."/>
            <person name="Correa L.G."/>
            <person name="Dacre M."/>
            <person name="DeBarry J."/>
            <person name="Dreyer I."/>
            <person name="Elias M."/>
            <person name="Engstrom E.M."/>
            <person name="Estelle M."/>
            <person name="Feng L."/>
            <person name="Finet C."/>
            <person name="Floyd S.K."/>
            <person name="Frommer W.B."/>
            <person name="Fujita T."/>
            <person name="Gramzow L."/>
            <person name="Gutensohn M."/>
            <person name="Harholt J."/>
            <person name="Hattori M."/>
            <person name="Heyl A."/>
            <person name="Hirai T."/>
            <person name="Hiwatashi Y."/>
            <person name="Ishikawa M."/>
            <person name="Iwata M."/>
            <person name="Karol K.G."/>
            <person name="Koehler B."/>
            <person name="Kolukisaoglu U."/>
            <person name="Kubo M."/>
            <person name="Kurata T."/>
            <person name="Lalonde S."/>
            <person name="Li K."/>
            <person name="Li Y."/>
            <person name="Litt A."/>
            <person name="Lyons E."/>
            <person name="Manning G."/>
            <person name="Maruyama T."/>
            <person name="Michael T.P."/>
            <person name="Mikami K."/>
            <person name="Miyazaki S."/>
            <person name="Morinaga S."/>
            <person name="Murata T."/>
            <person name="Mueller-Roeber B."/>
            <person name="Nelson D.R."/>
            <person name="Obara M."/>
            <person name="Oguri Y."/>
            <person name="Olmstead R.G."/>
            <person name="Onodera N."/>
            <person name="Petersen B.L."/>
            <person name="Pils B."/>
            <person name="Prigge M."/>
            <person name="Rensing S.A."/>
            <person name="Riano-Pachon D.M."/>
            <person name="Roberts A.W."/>
            <person name="Sato Y."/>
            <person name="Scheller H.V."/>
            <person name="Schulz B."/>
            <person name="Schulz C."/>
            <person name="Shakirov E.V."/>
            <person name="Shibagaki N."/>
            <person name="Shinohara N."/>
            <person name="Shippen D.E."/>
            <person name="Soerensen I."/>
            <person name="Sotooka R."/>
            <person name="Sugimoto N."/>
            <person name="Sugita M."/>
            <person name="Sumikawa N."/>
            <person name="Tanurdzic M."/>
            <person name="Theissen G."/>
            <person name="Ulvskov P."/>
            <person name="Wakazuki S."/>
            <person name="Weng J.K."/>
            <person name="Willats W.W."/>
            <person name="Wipf D."/>
            <person name="Wolf P.G."/>
            <person name="Yang L."/>
            <person name="Zimmer A.D."/>
            <person name="Zhu Q."/>
            <person name="Mitros T."/>
            <person name="Hellsten U."/>
            <person name="Loque D."/>
            <person name="Otillar R."/>
            <person name="Salamov A."/>
            <person name="Schmutz J."/>
            <person name="Shapiro H."/>
            <person name="Lindquist E."/>
            <person name="Lucas S."/>
            <person name="Rokhsar D."/>
            <person name="Grigoriev I.V."/>
        </authorList>
    </citation>
    <scope>NUCLEOTIDE SEQUENCE [LARGE SCALE GENOMIC DNA]</scope>
</reference>
<accession>D8S9H6</accession>